<dbReference type="Proteomes" id="UP000677537">
    <property type="component" value="Unassembled WGS sequence"/>
</dbReference>
<dbReference type="EMBL" id="JAGIZA010000003">
    <property type="protein sequence ID" value="MBP0492137.1"/>
    <property type="molecule type" value="Genomic_DNA"/>
</dbReference>
<evidence type="ECO:0000313" key="1">
    <source>
        <dbReference type="EMBL" id="MBP0492137.1"/>
    </source>
</evidence>
<gene>
    <name evidence="1" type="ORF">J5Y10_05025</name>
</gene>
<proteinExistence type="predicted"/>
<reference evidence="1" key="1">
    <citation type="submission" date="2021-03" db="EMBL/GenBank/DDBJ databases">
        <authorList>
            <person name="So Y."/>
        </authorList>
    </citation>
    <scope>NUCLEOTIDE SEQUENCE</scope>
    <source>
        <strain evidence="1">SG15</strain>
    </source>
</reference>
<sequence>MTRIPTISGDERDAFTRVSRRLLYWRPGELRRIKRGYWKRFRKAGKALEMAGDR</sequence>
<evidence type="ECO:0000313" key="2">
    <source>
        <dbReference type="Proteomes" id="UP000677537"/>
    </source>
</evidence>
<organism evidence="1 2">
    <name type="scientific">Roseomonas indoligenes</name>
    <dbReference type="NCBI Taxonomy" id="2820811"/>
    <lineage>
        <taxon>Bacteria</taxon>
        <taxon>Pseudomonadati</taxon>
        <taxon>Pseudomonadota</taxon>
        <taxon>Alphaproteobacteria</taxon>
        <taxon>Acetobacterales</taxon>
        <taxon>Roseomonadaceae</taxon>
        <taxon>Roseomonas</taxon>
    </lineage>
</organism>
<protein>
    <submittedName>
        <fullName evidence="1">Uncharacterized protein</fullName>
    </submittedName>
</protein>
<keyword evidence="2" id="KW-1185">Reference proteome</keyword>
<name>A0A940MVT1_9PROT</name>
<comment type="caution">
    <text evidence="1">The sequence shown here is derived from an EMBL/GenBank/DDBJ whole genome shotgun (WGS) entry which is preliminary data.</text>
</comment>
<dbReference type="RefSeq" id="WP_209371399.1">
    <property type="nucleotide sequence ID" value="NZ_JAGIZA010000003.1"/>
</dbReference>
<accession>A0A940MVT1</accession>
<dbReference type="AlphaFoldDB" id="A0A940MVT1"/>